<keyword evidence="1 4" id="KW-0808">Transferase</keyword>
<dbReference type="EMBL" id="PUIB01000006">
    <property type="protein sequence ID" value="PQO41118.1"/>
    <property type="molecule type" value="Genomic_DNA"/>
</dbReference>
<evidence type="ECO:0000256" key="1">
    <source>
        <dbReference type="ARBA" id="ARBA00022679"/>
    </source>
</evidence>
<proteinExistence type="predicted"/>
<dbReference type="OrthoDB" id="9788755at2"/>
<dbReference type="InterPro" id="IPR016181">
    <property type="entry name" value="Acyl_CoA_acyltransferase"/>
</dbReference>
<evidence type="ECO:0000313" key="5">
    <source>
        <dbReference type="Proteomes" id="UP000239388"/>
    </source>
</evidence>
<dbReference type="Proteomes" id="UP000239388">
    <property type="component" value="Unassembled WGS sequence"/>
</dbReference>
<feature type="domain" description="N-acetyltransferase" evidence="3">
    <location>
        <begin position="2"/>
        <end position="140"/>
    </location>
</feature>
<evidence type="ECO:0000256" key="2">
    <source>
        <dbReference type="ARBA" id="ARBA00023315"/>
    </source>
</evidence>
<comment type="caution">
    <text evidence="4">The sequence shown here is derived from an EMBL/GenBank/DDBJ whole genome shotgun (WGS) entry which is preliminary data.</text>
</comment>
<evidence type="ECO:0000313" key="4">
    <source>
        <dbReference type="EMBL" id="PQO41118.1"/>
    </source>
</evidence>
<dbReference type="Pfam" id="PF00583">
    <property type="entry name" value="Acetyltransf_1"/>
    <property type="match status" value="1"/>
</dbReference>
<dbReference type="PANTHER" id="PTHR43800:SF1">
    <property type="entry name" value="PEPTIDYL-LYSINE N-ACETYLTRANSFERASE YJAB"/>
    <property type="match status" value="1"/>
</dbReference>
<reference evidence="4 5" key="1">
    <citation type="submission" date="2018-02" db="EMBL/GenBank/DDBJ databases">
        <title>Comparative genomes isolates from brazilian mangrove.</title>
        <authorList>
            <person name="Araujo J.E."/>
            <person name="Taketani R.G."/>
            <person name="Silva M.C.P."/>
            <person name="Loureco M.V."/>
            <person name="Andreote F.D."/>
        </authorList>
    </citation>
    <scope>NUCLEOTIDE SEQUENCE [LARGE SCALE GENOMIC DNA]</scope>
    <source>
        <strain evidence="4 5">NAP PRIS-MGV</strain>
    </source>
</reference>
<protein>
    <submittedName>
        <fullName evidence="4">N-acetyltransferase</fullName>
    </submittedName>
</protein>
<dbReference type="CDD" id="cd04301">
    <property type="entry name" value="NAT_SF"/>
    <property type="match status" value="1"/>
</dbReference>
<organism evidence="4 5">
    <name type="scientific">Blastopirellula marina</name>
    <dbReference type="NCBI Taxonomy" id="124"/>
    <lineage>
        <taxon>Bacteria</taxon>
        <taxon>Pseudomonadati</taxon>
        <taxon>Planctomycetota</taxon>
        <taxon>Planctomycetia</taxon>
        <taxon>Pirellulales</taxon>
        <taxon>Pirellulaceae</taxon>
        <taxon>Blastopirellula</taxon>
    </lineage>
</organism>
<dbReference type="RefSeq" id="WP_105351811.1">
    <property type="nucleotide sequence ID" value="NZ_PUIB01000006.1"/>
</dbReference>
<sequence>MIQIRPANPSDATALQELFQRFVLEANWLPESAKQDLDFAKASQGEKVFVAETSTREIVGLMSVWEPDGFVHTLYVSAPHQRKGIGTQLLESLERWLPRPWRLKCVVANQVAISFYRLHGWMPIETSTGEHGPYFLLEKQ</sequence>
<dbReference type="InterPro" id="IPR000182">
    <property type="entry name" value="GNAT_dom"/>
</dbReference>
<evidence type="ECO:0000259" key="3">
    <source>
        <dbReference type="PROSITE" id="PS51186"/>
    </source>
</evidence>
<keyword evidence="2" id="KW-0012">Acyltransferase</keyword>
<dbReference type="GO" id="GO:0016747">
    <property type="term" value="F:acyltransferase activity, transferring groups other than amino-acyl groups"/>
    <property type="evidence" value="ECO:0007669"/>
    <property type="project" value="InterPro"/>
</dbReference>
<dbReference type="PROSITE" id="PS51186">
    <property type="entry name" value="GNAT"/>
    <property type="match status" value="1"/>
</dbReference>
<dbReference type="SUPFAM" id="SSF55729">
    <property type="entry name" value="Acyl-CoA N-acyltransferases (Nat)"/>
    <property type="match status" value="1"/>
</dbReference>
<dbReference type="AlphaFoldDB" id="A0A2S8G9H9"/>
<gene>
    <name evidence="4" type="ORF">C5Y98_03940</name>
</gene>
<dbReference type="Gene3D" id="3.40.630.30">
    <property type="match status" value="1"/>
</dbReference>
<accession>A0A2S8G9H9</accession>
<name>A0A2S8G9H9_9BACT</name>
<dbReference type="PANTHER" id="PTHR43800">
    <property type="entry name" value="PEPTIDYL-LYSINE N-ACETYLTRANSFERASE YJAB"/>
    <property type="match status" value="1"/>
</dbReference>